<protein>
    <submittedName>
        <fullName evidence="2">Uncharacterized protein</fullName>
    </submittedName>
</protein>
<evidence type="ECO:0000313" key="3">
    <source>
        <dbReference type="Proteomes" id="UP000246171"/>
    </source>
</evidence>
<evidence type="ECO:0000256" key="1">
    <source>
        <dbReference type="SAM" id="MobiDB-lite"/>
    </source>
</evidence>
<accession>A0A317UV59</accession>
<reference evidence="2" key="1">
    <citation type="submission" date="2016-12" db="EMBL/GenBank/DDBJ databases">
        <title>The genomes of Aspergillus section Nigri reveals drivers in fungal speciation.</title>
        <authorList>
            <consortium name="DOE Joint Genome Institute"/>
            <person name="Vesth T.C."/>
            <person name="Nybo J."/>
            <person name="Theobald S."/>
            <person name="Brandl J."/>
            <person name="Frisvad J.C."/>
            <person name="Nielsen K.F."/>
            <person name="Lyhne E.K."/>
            <person name="Kogle M.E."/>
            <person name="Kuo A."/>
            <person name="Riley R."/>
            <person name="Clum A."/>
            <person name="Nolan M."/>
            <person name="Lipzen A."/>
            <person name="Salamov A."/>
            <person name="Henrissat B."/>
            <person name="Wiebenga A."/>
            <person name="De vries R.P."/>
            <person name="Grigoriev I.V."/>
            <person name="Mortensen U.H."/>
            <person name="Andersen M.R."/>
            <person name="Baker S.E."/>
        </authorList>
    </citation>
    <scope>NUCLEOTIDE SEQUENCE</scope>
    <source>
        <strain evidence="2">CBS 122712</strain>
    </source>
</reference>
<dbReference type="Proteomes" id="UP000246171">
    <property type="component" value="Unassembled WGS sequence"/>
</dbReference>
<dbReference type="OrthoDB" id="10420320at2759"/>
<dbReference type="GeneID" id="37057489"/>
<proteinExistence type="predicted"/>
<dbReference type="RefSeq" id="XP_025384560.1">
    <property type="nucleotide sequence ID" value="XM_025535527.1"/>
</dbReference>
<organism evidence="2 3">
    <name type="scientific">Aspergillus eucalypticola (strain CBS 122712 / IBT 29274)</name>
    <dbReference type="NCBI Taxonomy" id="1448314"/>
    <lineage>
        <taxon>Eukaryota</taxon>
        <taxon>Fungi</taxon>
        <taxon>Dikarya</taxon>
        <taxon>Ascomycota</taxon>
        <taxon>Pezizomycotina</taxon>
        <taxon>Eurotiomycetes</taxon>
        <taxon>Eurotiomycetidae</taxon>
        <taxon>Eurotiales</taxon>
        <taxon>Aspergillaceae</taxon>
        <taxon>Aspergillus</taxon>
        <taxon>Aspergillus subgen. Circumdati</taxon>
    </lineage>
</organism>
<name>A0A317UV59_ASPEC</name>
<evidence type="ECO:0000313" key="2">
    <source>
        <dbReference type="EMBL" id="PWY65505.1"/>
    </source>
</evidence>
<dbReference type="AlphaFoldDB" id="A0A317UV59"/>
<dbReference type="EMBL" id="MSFU01000027">
    <property type="protein sequence ID" value="PWY65505.1"/>
    <property type="molecule type" value="Genomic_DNA"/>
</dbReference>
<gene>
    <name evidence="2" type="ORF">BO83DRAFT_430503</name>
</gene>
<comment type="caution">
    <text evidence="2">The sequence shown here is derived from an EMBL/GenBank/DDBJ whole genome shotgun (WGS) entry which is preliminary data.</text>
</comment>
<feature type="region of interest" description="Disordered" evidence="1">
    <location>
        <begin position="1"/>
        <end position="30"/>
    </location>
</feature>
<keyword evidence="3" id="KW-1185">Reference proteome</keyword>
<sequence length="164" mass="17427">MSHTVGLVVQERVAPTASTPETDAKAPHPRGVEAIHRSRYPFAAETNHDANESQLVVIGFYPAFSSTAKKATVDPDLKLAPLSRLSLILSVKSSPSRHWGLGTVAGNNSSPLSGGTSPSAARYFQSVVLGTTAQDESISENTVGHGVWTWYGGCPREAKTTLRL</sequence>
<dbReference type="VEuPathDB" id="FungiDB:BO83DRAFT_430503"/>